<sequence length="599" mass="64891">MCVISNISCSEIPQPGGRREQQFTLPSGAVITLQQVRILITGTANVTLDDGRIGATDFSICETYYLCAPSGTNVECQITSSECFVCTIVDNPIETLADVNVNLCVGIQSTANVTVALEAMFCQPREQEFQLSCPTPIPPLSCSTQVTEATNPCPEQNPLRATQTGESFCFTTDRVYDWVQNQVESSVTVSISPLVCVYEVTSAEGNDCTGISQGDLVCYPCTTPCEETLVCTNGVCGLVLTRTSETCVPCPSGAIELSQDFSCQVPGGRVFNVTQGIFYNEIQPAVDDANPNDFLIVFPGEYPQTTFLTIDKPLTITGFSAEVTNVIFPDSLTNTTSLRLQADNITISDLSFFGPTDLAAGDEALLLIPQRGIADYYQGITIRDSVISGGERNAFIKAEDLTLTGNTFIHTGDENSIEFQGVLGETVITNNTFLGSPTSRGTLTFQQANNDDVFDGTIRIEGNTMEQHTQFALFNTSGFINVSVFIRENNIDHQDRPGSSIIFLPFNFPGLDTILIEENSITNPNENRFAVYVDYRFGGTTSPNDDQIQVVRNFLDVAQPWGTVDDTASLIAPVGFTTIGAAFTMSLGDFDLVDNTVIM</sequence>
<evidence type="ECO:0000313" key="2">
    <source>
        <dbReference type="Proteomes" id="UP000007397"/>
    </source>
</evidence>
<evidence type="ECO:0000313" key="1">
    <source>
        <dbReference type="EMBL" id="CCG43817.1"/>
    </source>
</evidence>
<dbReference type="RefSeq" id="WP_014641724.1">
    <property type="nucleotide sequence ID" value="NC_017668.1"/>
</dbReference>
<reference evidence="1 2" key="1">
    <citation type="journal article" date="2013" name="Environ. Microbiol.">
        <title>Chloride and organic osmolytes: a hybrid strategy to cope with elevated salinities by the moderately halophilic, chloride-dependent bacterium Halobacillus halophilus.</title>
        <authorList>
            <person name="Saum S.H."/>
            <person name="Pfeiffer F."/>
            <person name="Palm P."/>
            <person name="Rampp M."/>
            <person name="Schuster S.C."/>
            <person name="Muller V."/>
            <person name="Oesterhelt D."/>
        </authorList>
    </citation>
    <scope>NUCLEOTIDE SEQUENCE [LARGE SCALE GENOMIC DNA]</scope>
    <source>
        <strain evidence="2">ATCC 35676 / DSM 2266 / JCM 20832 / KCTC 3685 / LMG 17431 / NBRC 102448 / NCIMB 2269</strain>
    </source>
</reference>
<dbReference type="SUPFAM" id="SSF51126">
    <property type="entry name" value="Pectin lyase-like"/>
    <property type="match status" value="1"/>
</dbReference>
<accession>I0JI49</accession>
<dbReference type="eggNOG" id="ENOG502ZAU4">
    <property type="taxonomic scope" value="Bacteria"/>
</dbReference>
<organism evidence="1 2">
    <name type="scientific">Halobacillus halophilus (strain ATCC 35676 / DSM 2266 / JCM 20832 / KCTC 3685 / LMG 17431 / NBRC 102448 / NCIMB 2269)</name>
    <name type="common">Sporosarcina halophila</name>
    <dbReference type="NCBI Taxonomy" id="866895"/>
    <lineage>
        <taxon>Bacteria</taxon>
        <taxon>Bacillati</taxon>
        <taxon>Bacillota</taxon>
        <taxon>Bacilli</taxon>
        <taxon>Bacillales</taxon>
        <taxon>Bacillaceae</taxon>
        <taxon>Halobacillus</taxon>
    </lineage>
</organism>
<dbReference type="Proteomes" id="UP000007397">
    <property type="component" value="Chromosome"/>
</dbReference>
<dbReference type="InterPro" id="IPR011050">
    <property type="entry name" value="Pectin_lyase_fold/virulence"/>
</dbReference>
<name>I0JI49_HALH3</name>
<proteinExistence type="predicted"/>
<dbReference type="HOGENOM" id="CLU_494146_0_0_9"/>
<dbReference type="STRING" id="866895.HBHAL_1445"/>
<gene>
    <name evidence="1" type="ordered locus">HBHAL_1445</name>
</gene>
<dbReference type="AlphaFoldDB" id="I0JI49"/>
<dbReference type="KEGG" id="hhd:HBHAL_1445"/>
<dbReference type="Gene3D" id="2.160.20.10">
    <property type="entry name" value="Single-stranded right-handed beta-helix, Pectin lyase-like"/>
    <property type="match status" value="1"/>
</dbReference>
<keyword evidence="2" id="KW-1185">Reference proteome</keyword>
<dbReference type="PATRIC" id="fig|866895.3.peg.447"/>
<dbReference type="InterPro" id="IPR012334">
    <property type="entry name" value="Pectin_lyas_fold"/>
</dbReference>
<dbReference type="EMBL" id="HE717023">
    <property type="protein sequence ID" value="CCG43817.1"/>
    <property type="molecule type" value="Genomic_DNA"/>
</dbReference>
<evidence type="ECO:0008006" key="3">
    <source>
        <dbReference type="Google" id="ProtNLM"/>
    </source>
</evidence>
<protein>
    <recommendedName>
        <fullName evidence="3">Right handed beta helix domain-containing protein</fullName>
    </recommendedName>
</protein>